<keyword evidence="9" id="KW-1185">Reference proteome</keyword>
<reference evidence="8 9" key="1">
    <citation type="submission" date="2016-10" db="EMBL/GenBank/DDBJ databases">
        <authorList>
            <person name="Cai Z."/>
        </authorList>
    </citation>
    <scope>NUCLEOTIDE SEQUENCE [LARGE SCALE GENOMIC DNA]</scope>
</reference>
<evidence type="ECO:0000256" key="7">
    <source>
        <dbReference type="RuleBase" id="RU366025"/>
    </source>
</evidence>
<evidence type="ECO:0000256" key="5">
    <source>
        <dbReference type="ARBA" id="ARBA00022801"/>
    </source>
</evidence>
<dbReference type="PROSITE" id="PS00972">
    <property type="entry name" value="USP_1"/>
    <property type="match status" value="1"/>
</dbReference>
<dbReference type="PANTHER" id="PTHR43982">
    <property type="entry name" value="UBIQUITIN CARBOXYL-TERMINAL HYDROLASE"/>
    <property type="match status" value="1"/>
</dbReference>
<accession>A0A383VXA2</accession>
<keyword evidence="6 7" id="KW-0788">Thiol protease</keyword>
<keyword evidence="4 7" id="KW-0833">Ubl conjugation pathway</keyword>
<evidence type="ECO:0000313" key="8">
    <source>
        <dbReference type="EMBL" id="SZX69046.1"/>
    </source>
</evidence>
<evidence type="ECO:0000256" key="3">
    <source>
        <dbReference type="ARBA" id="ARBA00022670"/>
    </source>
</evidence>
<comment type="function">
    <text evidence="7">Recognizes and hydrolyzes the peptide bond at the C-terminal Gly of ubiquitin. Involved in the processing of poly-ubiquitin precursors as well as that of ubiquitinated proteins.</text>
</comment>
<comment type="similarity">
    <text evidence="2 7">Belongs to the peptidase C19 family.</text>
</comment>
<keyword evidence="5 7" id="KW-0378">Hydrolase</keyword>
<protein>
    <recommendedName>
        <fullName evidence="7">Ubiquitin carboxyl-terminal hydrolase</fullName>
        <ecNumber evidence="7">3.4.19.12</ecNumber>
    </recommendedName>
</protein>
<name>A0A383VXA2_TETOB</name>
<evidence type="ECO:0000313" key="9">
    <source>
        <dbReference type="Proteomes" id="UP000256970"/>
    </source>
</evidence>
<evidence type="ECO:0000256" key="1">
    <source>
        <dbReference type="ARBA" id="ARBA00000707"/>
    </source>
</evidence>
<dbReference type="FunFam" id="3.10.20.90:FF:000119">
    <property type="entry name" value="Ubiquitin carboxyl-terminal hydrolase 14"/>
    <property type="match status" value="1"/>
</dbReference>
<evidence type="ECO:0000256" key="2">
    <source>
        <dbReference type="ARBA" id="ARBA00009085"/>
    </source>
</evidence>
<dbReference type="EMBL" id="FNXT01000896">
    <property type="protein sequence ID" value="SZX69046.1"/>
    <property type="molecule type" value="Genomic_DNA"/>
</dbReference>
<dbReference type="SUPFAM" id="SSF54001">
    <property type="entry name" value="Cysteine proteinases"/>
    <property type="match status" value="1"/>
</dbReference>
<sequence>MKVNVKWGKELFNDIEVDTTQPPIIFKSQLFTLSGVPPERQKVLIKGGQLKDEEWGKQQPKEGMTIMMMGSADEIKVEAPTNAPKFVEDLPEEEQNTLETKAYGSGLKNLGNTCYMNSTLQCLYTAEGLKQALQAYQPASLSEPNAKLAQAARELFDDLQRGGEPFPPFKFLLTLRQRFPQFAQQTNEGLYMQQDAEECWTQVMYVLKEQLKDADGKSAVDRLFGLKLHTRLKCAETGEEFEEDSTVYTLKCNISVDVNYLHQGVSLALVEDREKNSTQAERLVLFKGSSQLASLPPYLTVQMVRFFYKADVRQKAKILRKVTFPMEFDVYDYCTPELQKQLAAPRMALKDYQDKLSLEKRTAKQLKTEDGPKPAPVLDAGGSSSAAAAAEPAAAGDVDMKDADAAAAGPPSAVVAGAQTGRYELAGVLTHKGRSADSGHYVAWTKQADGRWVLFDDDELHFKTAEDVLALNGGGDWHMAYLLMYKAVTVPEAAVPAAAAAKPEAAAESQPEPMKAE</sequence>
<organism evidence="8 9">
    <name type="scientific">Tetradesmus obliquus</name>
    <name type="common">Green alga</name>
    <name type="synonym">Acutodesmus obliquus</name>
    <dbReference type="NCBI Taxonomy" id="3088"/>
    <lineage>
        <taxon>Eukaryota</taxon>
        <taxon>Viridiplantae</taxon>
        <taxon>Chlorophyta</taxon>
        <taxon>core chlorophytes</taxon>
        <taxon>Chlorophyceae</taxon>
        <taxon>CS clade</taxon>
        <taxon>Sphaeropleales</taxon>
        <taxon>Scenedesmaceae</taxon>
        <taxon>Tetradesmus</taxon>
    </lineage>
</organism>
<dbReference type="GO" id="GO:0061136">
    <property type="term" value="P:regulation of proteasomal protein catabolic process"/>
    <property type="evidence" value="ECO:0007669"/>
    <property type="project" value="TreeGrafter"/>
</dbReference>
<dbReference type="InterPro" id="IPR000626">
    <property type="entry name" value="Ubiquitin-like_dom"/>
</dbReference>
<dbReference type="Gene3D" id="3.10.20.90">
    <property type="entry name" value="Phosphatidylinositol 3-kinase Catalytic Subunit, Chain A, domain 1"/>
    <property type="match status" value="1"/>
</dbReference>
<dbReference type="EC" id="3.4.19.12" evidence="7"/>
<dbReference type="GO" id="GO:0016579">
    <property type="term" value="P:protein deubiquitination"/>
    <property type="evidence" value="ECO:0007669"/>
    <property type="project" value="InterPro"/>
</dbReference>
<keyword evidence="3 7" id="KW-0645">Protease</keyword>
<evidence type="ECO:0000256" key="6">
    <source>
        <dbReference type="ARBA" id="ARBA00022807"/>
    </source>
</evidence>
<dbReference type="PROSITE" id="PS50053">
    <property type="entry name" value="UBIQUITIN_2"/>
    <property type="match status" value="1"/>
</dbReference>
<evidence type="ECO:0000256" key="4">
    <source>
        <dbReference type="ARBA" id="ARBA00022786"/>
    </source>
</evidence>
<comment type="catalytic activity">
    <reaction evidence="1 7">
        <text>Thiol-dependent hydrolysis of ester, thioester, amide, peptide and isopeptide bonds formed by the C-terminal Gly of ubiquitin (a 76-residue protein attached to proteins as an intracellular targeting signal).</text>
        <dbReference type="EC" id="3.4.19.12"/>
    </reaction>
</comment>
<dbReference type="GO" id="GO:0043161">
    <property type="term" value="P:proteasome-mediated ubiquitin-dependent protein catabolic process"/>
    <property type="evidence" value="ECO:0007669"/>
    <property type="project" value="InterPro"/>
</dbReference>
<dbReference type="STRING" id="3088.A0A383VXA2"/>
<dbReference type="Proteomes" id="UP000256970">
    <property type="component" value="Unassembled WGS sequence"/>
</dbReference>
<dbReference type="PROSITE" id="PS00973">
    <property type="entry name" value="USP_2"/>
    <property type="match status" value="1"/>
</dbReference>
<dbReference type="InterPro" id="IPR044635">
    <property type="entry name" value="UBP14-like"/>
</dbReference>
<dbReference type="InterPro" id="IPR038765">
    <property type="entry name" value="Papain-like_cys_pep_sf"/>
</dbReference>
<dbReference type="SUPFAM" id="SSF54236">
    <property type="entry name" value="Ubiquitin-like"/>
    <property type="match status" value="1"/>
</dbReference>
<dbReference type="CDD" id="cd16104">
    <property type="entry name" value="Ubl_USP14_like"/>
    <property type="match status" value="1"/>
</dbReference>
<dbReference type="GO" id="GO:0070628">
    <property type="term" value="F:proteasome binding"/>
    <property type="evidence" value="ECO:0007669"/>
    <property type="project" value="TreeGrafter"/>
</dbReference>
<dbReference type="InterPro" id="IPR029071">
    <property type="entry name" value="Ubiquitin-like_domsf"/>
</dbReference>
<dbReference type="InterPro" id="IPR018200">
    <property type="entry name" value="USP_CS"/>
</dbReference>
<dbReference type="GO" id="GO:0004843">
    <property type="term" value="F:cysteine-type deubiquitinase activity"/>
    <property type="evidence" value="ECO:0007669"/>
    <property type="project" value="UniProtKB-UniRule"/>
</dbReference>
<dbReference type="InterPro" id="IPR028889">
    <property type="entry name" value="USP"/>
</dbReference>
<dbReference type="SMART" id="SM00213">
    <property type="entry name" value="UBQ"/>
    <property type="match status" value="1"/>
</dbReference>
<gene>
    <name evidence="8" type="ORF">BQ4739_LOCUS9351</name>
</gene>
<dbReference type="PANTHER" id="PTHR43982:SF1">
    <property type="entry name" value="UBIQUITIN CARBOXYL-TERMINAL HYDROLASE 14"/>
    <property type="match status" value="1"/>
</dbReference>
<dbReference type="Gene3D" id="3.90.70.10">
    <property type="entry name" value="Cysteine proteinases"/>
    <property type="match status" value="1"/>
</dbReference>
<dbReference type="Pfam" id="PF00443">
    <property type="entry name" value="UCH"/>
    <property type="match status" value="1"/>
</dbReference>
<dbReference type="PROSITE" id="PS50235">
    <property type="entry name" value="USP_3"/>
    <property type="match status" value="1"/>
</dbReference>
<proteinExistence type="inferred from homology"/>
<dbReference type="AlphaFoldDB" id="A0A383VXA2"/>
<dbReference type="CDD" id="cd02657">
    <property type="entry name" value="Peptidase_C19A"/>
    <property type="match status" value="1"/>
</dbReference>
<dbReference type="InterPro" id="IPR001394">
    <property type="entry name" value="Peptidase_C19_UCH"/>
</dbReference>